<dbReference type="InterPro" id="IPR011066">
    <property type="entry name" value="MscS_channel_C_sf"/>
</dbReference>
<comment type="caution">
    <text evidence="11">The sequence shown here is derived from an EMBL/GenBank/DDBJ whole genome shotgun (WGS) entry which is preliminary data.</text>
</comment>
<sequence length="799" mass="84007">MTRVRLIWLAVFTLFCTQAAAAQTAKGDPVADAVAQLAQASQDVQAADRMLDARLDEDGQRDLKARLAAARKAASDSADTLQAQITMVDARIAQLGPPTPGVAEAPDIAAQRKLLAQQRSTIDSAIKRERLLVIESKQIDDELDATIAARRGRRLAQQMPSILTPGFWGPLLQAIPGDVARTGQLARLGFATAVAGARGAHGWLALVGALVAILVLGPVRLRLRAVGRQYAIDNVPGHRVRRSGYALWRLVIGTATPALAALAFAWGLRAAGMVNARWEPIISALVPATVVAAFITALAGALLLRHQASWRLLPIDDTLADSLRPWSWWLAALALVDPVLLAVNDAARASRAAHTAADTAEAVLTLAVAIGALVTIVRRRRAARLALQAEGGEAASGFAHPTIALVALIVSAATIGAAIAILGGYIGLALWLMRSVIFWPAIVIGALYILLTVADDVATSLFAASSRPGILIGRSIGIRPSAIDQFGVLLSGVVRLMLVVLGLGAILTPFGAGFGSFFSQLGTLSDGLTIGQVTISPNAVLRALAVFVVGLALARGFLGWLNNRYLPTTELDDSARNSVGLVARYIGILIAVLWGLAALGIGLERIALLLSALSVGIGFGLQAITQNFVSGLILLAERPVKIGDLIRIGADEGDVKRISVRSTEIVLGDHSTLIVPNSKLITETVLNKTLSNALGRIQILFTVPLNTDPGPVRAIVLQAFADAEAVLDTPAPVVFLDGIVDGRIGFNCMAHVAGPREAYPTRSAVLMQVLQRFVAEGIDIGTPATRFELVGDKRTDGIA</sequence>
<keyword evidence="8" id="KW-0732">Signal</keyword>
<evidence type="ECO:0000256" key="4">
    <source>
        <dbReference type="ARBA" id="ARBA00022692"/>
    </source>
</evidence>
<evidence type="ECO:0000313" key="11">
    <source>
        <dbReference type="EMBL" id="TXC72901.1"/>
    </source>
</evidence>
<proteinExistence type="inferred from homology"/>
<reference evidence="11 12" key="1">
    <citation type="journal article" date="2013" name="Antonie Van Leeuwenhoek">
        <title>Sphingomonas ginsenosidivorax sp. nov., with the ability to transform ginsenosides.</title>
        <authorList>
            <person name="Jin X.F."/>
            <person name="Kim J.K."/>
            <person name="Liu Q.M."/>
            <person name="Kang M.S."/>
            <person name="He D."/>
            <person name="Jin F.X."/>
            <person name="Kim S.C."/>
            <person name="Im W.T."/>
        </authorList>
    </citation>
    <scope>NUCLEOTIDE SEQUENCE [LARGE SCALE GENOMIC DNA]</scope>
    <source>
        <strain evidence="11 12">KHI67</strain>
    </source>
</reference>
<dbReference type="InterPro" id="IPR011014">
    <property type="entry name" value="MscS_channel_TM-2"/>
</dbReference>
<feature type="domain" description="Mechanosensitive ion channel MscS" evidence="9">
    <location>
        <begin position="624"/>
        <end position="687"/>
    </location>
</feature>
<dbReference type="InterPro" id="IPR022249">
    <property type="entry name" value="DUF3772"/>
</dbReference>
<dbReference type="GO" id="GO:0008381">
    <property type="term" value="F:mechanosensitive monoatomic ion channel activity"/>
    <property type="evidence" value="ECO:0007669"/>
    <property type="project" value="UniProtKB-ARBA"/>
</dbReference>
<dbReference type="Gene3D" id="1.10.287.1260">
    <property type="match status" value="1"/>
</dbReference>
<feature type="transmembrane region" description="Helical" evidence="7">
    <location>
        <begin position="280"/>
        <end position="304"/>
    </location>
</feature>
<feature type="transmembrane region" description="Helical" evidence="7">
    <location>
        <begin position="539"/>
        <end position="561"/>
    </location>
</feature>
<keyword evidence="4 7" id="KW-0812">Transmembrane</keyword>
<keyword evidence="6 7" id="KW-0472">Membrane</keyword>
<feature type="chain" id="PRO_5022888645" evidence="8">
    <location>
        <begin position="22"/>
        <end position="799"/>
    </location>
</feature>
<comment type="subcellular location">
    <subcellularLocation>
        <location evidence="1">Cell membrane</location>
        <topology evidence="1">Multi-pass membrane protein</topology>
    </subcellularLocation>
</comment>
<dbReference type="InterPro" id="IPR052702">
    <property type="entry name" value="MscS-like_channel"/>
</dbReference>
<dbReference type="InterPro" id="IPR023408">
    <property type="entry name" value="MscS_beta-dom_sf"/>
</dbReference>
<feature type="signal peptide" evidence="8">
    <location>
        <begin position="1"/>
        <end position="21"/>
    </location>
</feature>
<feature type="transmembrane region" description="Helical" evidence="7">
    <location>
        <begin position="609"/>
        <end position="635"/>
    </location>
</feature>
<dbReference type="Gene3D" id="3.30.70.100">
    <property type="match status" value="1"/>
</dbReference>
<dbReference type="OrthoDB" id="9799209at2"/>
<dbReference type="Pfam" id="PF00924">
    <property type="entry name" value="MS_channel_2nd"/>
    <property type="match status" value="1"/>
</dbReference>
<evidence type="ECO:0000256" key="5">
    <source>
        <dbReference type="ARBA" id="ARBA00022989"/>
    </source>
</evidence>
<feature type="domain" description="DUF3772" evidence="10">
    <location>
        <begin position="126"/>
        <end position="186"/>
    </location>
</feature>
<dbReference type="AlphaFoldDB" id="A0A5C6UL82"/>
<dbReference type="InterPro" id="IPR010920">
    <property type="entry name" value="LSM_dom_sf"/>
</dbReference>
<dbReference type="PANTHER" id="PTHR30347">
    <property type="entry name" value="POTASSIUM CHANNEL RELATED"/>
    <property type="match status" value="1"/>
</dbReference>
<evidence type="ECO:0000256" key="3">
    <source>
        <dbReference type="ARBA" id="ARBA00022475"/>
    </source>
</evidence>
<organism evidence="11 12">
    <name type="scientific">Sphingomonas ginsenosidivorax</name>
    <dbReference type="NCBI Taxonomy" id="862135"/>
    <lineage>
        <taxon>Bacteria</taxon>
        <taxon>Pseudomonadati</taxon>
        <taxon>Pseudomonadota</taxon>
        <taxon>Alphaproteobacteria</taxon>
        <taxon>Sphingomonadales</taxon>
        <taxon>Sphingomonadaceae</taxon>
        <taxon>Sphingomonas</taxon>
    </lineage>
</organism>
<keyword evidence="5 7" id="KW-1133">Transmembrane helix</keyword>
<name>A0A5C6UL82_9SPHN</name>
<keyword evidence="3" id="KW-1003">Cell membrane</keyword>
<dbReference type="PANTHER" id="PTHR30347:SF9">
    <property type="entry name" value="MINICONDUCTANCE MECHANOSENSITIVE CHANNEL MSCM"/>
    <property type="match status" value="1"/>
</dbReference>
<feature type="transmembrane region" description="Helical" evidence="7">
    <location>
        <begin position="486"/>
        <end position="519"/>
    </location>
</feature>
<comment type="similarity">
    <text evidence="2">Belongs to the MscS (TC 1.A.23) family.</text>
</comment>
<evidence type="ECO:0000256" key="1">
    <source>
        <dbReference type="ARBA" id="ARBA00004651"/>
    </source>
</evidence>
<keyword evidence="12" id="KW-1185">Reference proteome</keyword>
<dbReference type="InterPro" id="IPR006685">
    <property type="entry name" value="MscS_channel_2nd"/>
</dbReference>
<accession>A0A5C6UL82</accession>
<dbReference type="Proteomes" id="UP000321250">
    <property type="component" value="Unassembled WGS sequence"/>
</dbReference>
<evidence type="ECO:0000259" key="9">
    <source>
        <dbReference type="Pfam" id="PF00924"/>
    </source>
</evidence>
<dbReference type="GO" id="GO:0005886">
    <property type="term" value="C:plasma membrane"/>
    <property type="evidence" value="ECO:0007669"/>
    <property type="project" value="UniProtKB-SubCell"/>
</dbReference>
<dbReference type="SUPFAM" id="SSF82861">
    <property type="entry name" value="Mechanosensitive channel protein MscS (YggB), transmembrane region"/>
    <property type="match status" value="1"/>
</dbReference>
<feature type="transmembrane region" description="Helical" evidence="7">
    <location>
        <begin position="355"/>
        <end position="377"/>
    </location>
</feature>
<feature type="transmembrane region" description="Helical" evidence="7">
    <location>
        <begin position="398"/>
        <end position="431"/>
    </location>
</feature>
<evidence type="ECO:0000313" key="12">
    <source>
        <dbReference type="Proteomes" id="UP000321250"/>
    </source>
</evidence>
<feature type="transmembrane region" description="Helical" evidence="7">
    <location>
        <begin position="200"/>
        <end position="219"/>
    </location>
</feature>
<dbReference type="SUPFAM" id="SSF82689">
    <property type="entry name" value="Mechanosensitive channel protein MscS (YggB), C-terminal domain"/>
    <property type="match status" value="1"/>
</dbReference>
<feature type="transmembrane region" description="Helical" evidence="7">
    <location>
        <begin position="246"/>
        <end position="268"/>
    </location>
</feature>
<evidence type="ECO:0000259" key="10">
    <source>
        <dbReference type="Pfam" id="PF12607"/>
    </source>
</evidence>
<dbReference type="EMBL" id="VOQR01000001">
    <property type="protein sequence ID" value="TXC72901.1"/>
    <property type="molecule type" value="Genomic_DNA"/>
</dbReference>
<evidence type="ECO:0000256" key="6">
    <source>
        <dbReference type="ARBA" id="ARBA00023136"/>
    </source>
</evidence>
<feature type="transmembrane region" description="Helical" evidence="7">
    <location>
        <begin position="582"/>
        <end position="603"/>
    </location>
</feature>
<gene>
    <name evidence="11" type="ORF">FSB78_11555</name>
</gene>
<protein>
    <submittedName>
        <fullName evidence="11">Mechanosensitive ion channel family protein</fullName>
    </submittedName>
</protein>
<dbReference type="Gene3D" id="2.30.30.60">
    <property type="match status" value="1"/>
</dbReference>
<evidence type="ECO:0000256" key="8">
    <source>
        <dbReference type="SAM" id="SignalP"/>
    </source>
</evidence>
<dbReference type="SUPFAM" id="SSF50182">
    <property type="entry name" value="Sm-like ribonucleoproteins"/>
    <property type="match status" value="1"/>
</dbReference>
<evidence type="ECO:0000256" key="2">
    <source>
        <dbReference type="ARBA" id="ARBA00008017"/>
    </source>
</evidence>
<feature type="transmembrane region" description="Helical" evidence="7">
    <location>
        <begin position="437"/>
        <end position="465"/>
    </location>
</feature>
<evidence type="ECO:0000256" key="7">
    <source>
        <dbReference type="SAM" id="Phobius"/>
    </source>
</evidence>
<dbReference type="Pfam" id="PF12607">
    <property type="entry name" value="DUF3772"/>
    <property type="match status" value="1"/>
</dbReference>